<dbReference type="PROSITE" id="PS50157">
    <property type="entry name" value="ZINC_FINGER_C2H2_2"/>
    <property type="match status" value="1"/>
</dbReference>
<keyword evidence="5" id="KW-1185">Reference proteome</keyword>
<dbReference type="Proteomes" id="UP001152607">
    <property type="component" value="Unassembled WGS sequence"/>
</dbReference>
<dbReference type="SUPFAM" id="SSF57667">
    <property type="entry name" value="beta-beta-alpha zinc fingers"/>
    <property type="match status" value="1"/>
</dbReference>
<sequence length="83" mass="9464">MLNTHGKRHNPPFKCPASQCSAAFRYRKDLTRHQMSKHADNTEPGTRLYCPYSGCKFSYEKGRGSARKDNLSRHVQSQHGGQL</sequence>
<dbReference type="AlphaFoldDB" id="A0A9W4XKD8"/>
<dbReference type="GO" id="GO:0008270">
    <property type="term" value="F:zinc ion binding"/>
    <property type="evidence" value="ECO:0007669"/>
    <property type="project" value="UniProtKB-KW"/>
</dbReference>
<dbReference type="PROSITE" id="PS00028">
    <property type="entry name" value="ZINC_FINGER_C2H2_1"/>
    <property type="match status" value="1"/>
</dbReference>
<evidence type="ECO:0000313" key="5">
    <source>
        <dbReference type="Proteomes" id="UP001152607"/>
    </source>
</evidence>
<dbReference type="Gene3D" id="3.30.160.60">
    <property type="entry name" value="Classic Zinc Finger"/>
    <property type="match status" value="1"/>
</dbReference>
<evidence type="ECO:0000256" key="2">
    <source>
        <dbReference type="SAM" id="MobiDB-lite"/>
    </source>
</evidence>
<dbReference type="OrthoDB" id="8922241at2759"/>
<dbReference type="EMBL" id="CAOQHR010000005">
    <property type="protein sequence ID" value="CAI6334833.1"/>
    <property type="molecule type" value="Genomic_DNA"/>
</dbReference>
<gene>
    <name evidence="4" type="ORF">PDIGIT_LOCUS7902</name>
</gene>
<dbReference type="InterPro" id="IPR036236">
    <property type="entry name" value="Znf_C2H2_sf"/>
</dbReference>
<feature type="region of interest" description="Disordered" evidence="2">
    <location>
        <begin position="62"/>
        <end position="83"/>
    </location>
</feature>
<dbReference type="SMART" id="SM00355">
    <property type="entry name" value="ZnF_C2H2"/>
    <property type="match status" value="2"/>
</dbReference>
<proteinExistence type="predicted"/>
<keyword evidence="1" id="KW-0479">Metal-binding</keyword>
<comment type="caution">
    <text evidence="4">The sequence shown here is derived from an EMBL/GenBank/DDBJ whole genome shotgun (WGS) entry which is preliminary data.</text>
</comment>
<evidence type="ECO:0000259" key="3">
    <source>
        <dbReference type="PROSITE" id="PS50157"/>
    </source>
</evidence>
<keyword evidence="1" id="KW-0863">Zinc-finger</keyword>
<evidence type="ECO:0000256" key="1">
    <source>
        <dbReference type="PROSITE-ProRule" id="PRU00042"/>
    </source>
</evidence>
<protein>
    <recommendedName>
        <fullName evidence="3">C2H2-type domain-containing protein</fullName>
    </recommendedName>
</protein>
<reference evidence="4" key="1">
    <citation type="submission" date="2023-01" db="EMBL/GenBank/DDBJ databases">
        <authorList>
            <person name="Van Ghelder C."/>
            <person name="Rancurel C."/>
        </authorList>
    </citation>
    <scope>NUCLEOTIDE SEQUENCE</scope>
    <source>
        <strain evidence="4">CNCM I-4278</strain>
    </source>
</reference>
<dbReference type="InterPro" id="IPR013087">
    <property type="entry name" value="Znf_C2H2_type"/>
</dbReference>
<name>A0A9W4XKD8_9PLEO</name>
<accession>A0A9W4XKD8</accession>
<evidence type="ECO:0000313" key="4">
    <source>
        <dbReference type="EMBL" id="CAI6334833.1"/>
    </source>
</evidence>
<feature type="compositionally biased region" description="Polar residues" evidence="2">
    <location>
        <begin position="73"/>
        <end position="83"/>
    </location>
</feature>
<organism evidence="4 5">
    <name type="scientific">Periconia digitata</name>
    <dbReference type="NCBI Taxonomy" id="1303443"/>
    <lineage>
        <taxon>Eukaryota</taxon>
        <taxon>Fungi</taxon>
        <taxon>Dikarya</taxon>
        <taxon>Ascomycota</taxon>
        <taxon>Pezizomycotina</taxon>
        <taxon>Dothideomycetes</taxon>
        <taxon>Pleosporomycetidae</taxon>
        <taxon>Pleosporales</taxon>
        <taxon>Massarineae</taxon>
        <taxon>Periconiaceae</taxon>
        <taxon>Periconia</taxon>
    </lineage>
</organism>
<feature type="compositionally biased region" description="Basic and acidic residues" evidence="2">
    <location>
        <begin position="62"/>
        <end position="72"/>
    </location>
</feature>
<keyword evidence="1" id="KW-0862">Zinc</keyword>
<feature type="domain" description="C2H2-type" evidence="3">
    <location>
        <begin position="13"/>
        <end position="43"/>
    </location>
</feature>